<dbReference type="CDD" id="cd14948">
    <property type="entry name" value="BACON"/>
    <property type="match status" value="3"/>
</dbReference>
<organism evidence="3 4">
    <name type="scientific">Alistipes onderdonkii</name>
    <dbReference type="NCBI Taxonomy" id="328813"/>
    <lineage>
        <taxon>Bacteria</taxon>
        <taxon>Pseudomonadati</taxon>
        <taxon>Bacteroidota</taxon>
        <taxon>Bacteroidia</taxon>
        <taxon>Bacteroidales</taxon>
        <taxon>Rikenellaceae</taxon>
        <taxon>Alistipes</taxon>
    </lineage>
</organism>
<evidence type="ECO:0000256" key="1">
    <source>
        <dbReference type="SAM" id="SignalP"/>
    </source>
</evidence>
<dbReference type="Proteomes" id="UP000323119">
    <property type="component" value="Unassembled WGS sequence"/>
</dbReference>
<keyword evidence="1" id="KW-0732">Signal</keyword>
<sequence length="515" mass="55638">MNFKHMLFRAASALLLVSGLGFAGCDDADPDAFLSVTRQEIEVEYTGLTTEGEMVNFELGTNRSWRATYVEEWIHLTHTEGDRGRVRIFLSIDENNTGEDRTGFIIFEGDGGTRRTIAVTQKLKVDALSVTPAKITVVKSGLLETGEKAAIFISTNCDWEISVADDSKWISPVKTSGAPGDESIDLDIAQNTTDGVRTGTFTVTADSKTATVTVTQNLEGLKVSVNSFSVNKFGFADEDRTPLTFTVTAAEAWTAESDGWLTPSPASGDAGQTEVTLTVGENTTGAPRNGEVKILTSLTGLETVVRVAQNAKNSLFDDDGKEVGYVYYDEPFDWTSKFKGTDCVGEHTQKGAVNIYTEVNKDQYVVDKAFSDAGLTDFNPDLRTIYACSDYLKMGAGDKQIGIILPALAIPEGQATDIELTFVAASNIGGDGTGKPDAVTVTVAILEGPGSINGDQGKESEPMTPGEHWEWTPMSVKLYGITGETRVVIRSTQQGLSGYYRWYLDNVKMTKIAAE</sequence>
<accession>A0A9P4DQ98</accession>
<feature type="chain" id="PRO_5040340335" evidence="1">
    <location>
        <begin position="24"/>
        <end position="515"/>
    </location>
</feature>
<dbReference type="AlphaFoldDB" id="A0A9P4DQ98"/>
<feature type="signal peptide" evidence="1">
    <location>
        <begin position="1"/>
        <end position="23"/>
    </location>
</feature>
<dbReference type="EMBL" id="VVUY01000002">
    <property type="protein sequence ID" value="KAA2563681.1"/>
    <property type="molecule type" value="Genomic_DNA"/>
</dbReference>
<dbReference type="PROSITE" id="PS51257">
    <property type="entry name" value="PROKAR_LIPOPROTEIN"/>
    <property type="match status" value="1"/>
</dbReference>
<evidence type="ECO:0000259" key="2">
    <source>
        <dbReference type="Pfam" id="PF13004"/>
    </source>
</evidence>
<feature type="domain" description="BACON" evidence="2">
    <location>
        <begin position="65"/>
        <end position="122"/>
    </location>
</feature>
<gene>
    <name evidence="3" type="ORF">F2S36_02385</name>
</gene>
<protein>
    <submittedName>
        <fullName evidence="3">BACON domain-containing protein</fullName>
    </submittedName>
</protein>
<dbReference type="InterPro" id="IPR024361">
    <property type="entry name" value="BACON"/>
</dbReference>
<feature type="domain" description="BACON" evidence="2">
    <location>
        <begin position="159"/>
        <end position="217"/>
    </location>
</feature>
<name>A0A9P4DQ98_9BACT</name>
<proteinExistence type="predicted"/>
<evidence type="ECO:0000313" key="4">
    <source>
        <dbReference type="Proteomes" id="UP000323119"/>
    </source>
</evidence>
<evidence type="ECO:0000313" key="3">
    <source>
        <dbReference type="EMBL" id="KAA2563681.1"/>
    </source>
</evidence>
<reference evidence="3 4" key="1">
    <citation type="journal article" date="2019" name="Nat. Med.">
        <title>A library of human gut bacterial isolates paired with longitudinal multiomics data enables mechanistic microbiome research.</title>
        <authorList>
            <person name="Poyet M."/>
            <person name="Groussin M."/>
            <person name="Gibbons S.M."/>
            <person name="Avila-Pacheco J."/>
            <person name="Jiang X."/>
            <person name="Kearney S.M."/>
            <person name="Perrotta A.R."/>
            <person name="Berdy B."/>
            <person name="Zhao S."/>
            <person name="Lieberman T.D."/>
            <person name="Swanson P.K."/>
            <person name="Smith M."/>
            <person name="Roesemann S."/>
            <person name="Alexander J.E."/>
            <person name="Rich S.A."/>
            <person name="Livny J."/>
            <person name="Vlamakis H."/>
            <person name="Clish C."/>
            <person name="Bullock K."/>
            <person name="Deik A."/>
            <person name="Scott J."/>
            <person name="Pierce K.A."/>
            <person name="Xavier R.J."/>
            <person name="Alm E.J."/>
        </authorList>
    </citation>
    <scope>NUCLEOTIDE SEQUENCE [LARGE SCALE GENOMIC DNA]</scope>
    <source>
        <strain evidence="3 4">BIOML-A204</strain>
    </source>
</reference>
<comment type="caution">
    <text evidence="3">The sequence shown here is derived from an EMBL/GenBank/DDBJ whole genome shotgun (WGS) entry which is preliminary data.</text>
</comment>
<dbReference type="Pfam" id="PF13004">
    <property type="entry name" value="BACON"/>
    <property type="match status" value="3"/>
</dbReference>
<feature type="domain" description="BACON" evidence="2">
    <location>
        <begin position="252"/>
        <end position="296"/>
    </location>
</feature>
<dbReference type="InterPro" id="IPR013783">
    <property type="entry name" value="Ig-like_fold"/>
</dbReference>
<dbReference type="Gene3D" id="2.60.40.10">
    <property type="entry name" value="Immunoglobulins"/>
    <property type="match status" value="3"/>
</dbReference>